<dbReference type="Proteomes" id="UP000316080">
    <property type="component" value="Unassembled WGS sequence"/>
</dbReference>
<evidence type="ECO:0000259" key="4">
    <source>
        <dbReference type="Pfam" id="PF00149"/>
    </source>
</evidence>
<dbReference type="PANTHER" id="PTHR30337">
    <property type="entry name" value="COMPONENT OF ATP-DEPENDENT DSDNA EXONUCLEASE"/>
    <property type="match status" value="1"/>
</dbReference>
<sequence>MKFAHMADIHLGATSDPKLKELEMNTFRKAFEICIEEDVDFILISGDLFHVNIPDLSIVKEVVKIMKKVIENKRKIYVVYGSHDYSPNAVSIIDILEEAGIIVRIGRGKIEKGLFRPEVIVDERSNAIITGISARKLSLEREVFKILDREYLSSFKGYKIFMFHTAIDELKRKGEYYEGISSTDLPSGFDYYAGGHIHRRIEYGRIFYPGPLFTGWGVDLENTAKEKEEVFI</sequence>
<dbReference type="AlphaFoldDB" id="A0A523BI03"/>
<evidence type="ECO:0000313" key="5">
    <source>
        <dbReference type="EMBL" id="RZN56022.1"/>
    </source>
</evidence>
<dbReference type="EMBL" id="QNVI01000002">
    <property type="protein sequence ID" value="TDA40564.1"/>
    <property type="molecule type" value="Genomic_DNA"/>
</dbReference>
<name>A0A523BI03_9CREN</name>
<dbReference type="CDD" id="cd00840">
    <property type="entry name" value="MPP_Mre11_N"/>
    <property type="match status" value="1"/>
</dbReference>
<dbReference type="InterPro" id="IPR029052">
    <property type="entry name" value="Metallo-depent_PP-like"/>
</dbReference>
<comment type="caution">
    <text evidence="6">The sequence shown here is derived from an EMBL/GenBank/DDBJ whole genome shotgun (WGS) entry which is preliminary data.</text>
</comment>
<dbReference type="InterPro" id="IPR041796">
    <property type="entry name" value="Mre11_N"/>
</dbReference>
<reference evidence="6 8" key="1">
    <citation type="journal article" date="2019" name="Nat. Microbiol.">
        <title>Expanding anaerobic alkane metabolism in the domain of Archaea.</title>
        <authorList>
            <person name="Wang Y."/>
            <person name="Wegener G."/>
            <person name="Hou J."/>
            <person name="Wang F."/>
            <person name="Xiao X."/>
        </authorList>
    </citation>
    <scope>NUCLEOTIDE SEQUENCE [LARGE SCALE GENOMIC DNA]</scope>
    <source>
        <strain evidence="6">WYZ-LMO11</strain>
    </source>
</reference>
<dbReference type="InterPro" id="IPR004843">
    <property type="entry name" value="Calcineurin-like_PHP"/>
</dbReference>
<gene>
    <name evidence="6" type="ORF">DSO09_00385</name>
    <name evidence="5" type="ORF">EF809_04075</name>
</gene>
<dbReference type="Proteomes" id="UP000317265">
    <property type="component" value="Unassembled WGS sequence"/>
</dbReference>
<dbReference type="GO" id="GO:0004527">
    <property type="term" value="F:exonuclease activity"/>
    <property type="evidence" value="ECO:0007669"/>
    <property type="project" value="UniProtKB-KW"/>
</dbReference>
<evidence type="ECO:0000256" key="2">
    <source>
        <dbReference type="ARBA" id="ARBA00022801"/>
    </source>
</evidence>
<dbReference type="EMBL" id="RXIH01000032">
    <property type="protein sequence ID" value="RZN56022.1"/>
    <property type="molecule type" value="Genomic_DNA"/>
</dbReference>
<evidence type="ECO:0000256" key="1">
    <source>
        <dbReference type="ARBA" id="ARBA00022722"/>
    </source>
</evidence>
<protein>
    <submittedName>
        <fullName evidence="5">DNA repair exonuclease</fullName>
    </submittedName>
</protein>
<organism evidence="6 8">
    <name type="scientific">Thermoproteota archaeon</name>
    <dbReference type="NCBI Taxonomy" id="2056631"/>
    <lineage>
        <taxon>Archaea</taxon>
        <taxon>Thermoproteota</taxon>
    </lineage>
</organism>
<dbReference type="SUPFAM" id="SSF56300">
    <property type="entry name" value="Metallo-dependent phosphatases"/>
    <property type="match status" value="1"/>
</dbReference>
<dbReference type="PANTHER" id="PTHR30337:SF0">
    <property type="entry name" value="NUCLEASE SBCCD SUBUNIT D"/>
    <property type="match status" value="1"/>
</dbReference>
<feature type="domain" description="Calcineurin-like phosphoesterase" evidence="4">
    <location>
        <begin position="1"/>
        <end position="199"/>
    </location>
</feature>
<evidence type="ECO:0000313" key="7">
    <source>
        <dbReference type="Proteomes" id="UP000316080"/>
    </source>
</evidence>
<keyword evidence="3 5" id="KW-0269">Exonuclease</keyword>
<keyword evidence="2" id="KW-0378">Hydrolase</keyword>
<dbReference type="InterPro" id="IPR050535">
    <property type="entry name" value="DNA_Repair-Maintenance_Comp"/>
</dbReference>
<evidence type="ECO:0000313" key="6">
    <source>
        <dbReference type="EMBL" id="TDA40564.1"/>
    </source>
</evidence>
<dbReference type="Pfam" id="PF00149">
    <property type="entry name" value="Metallophos"/>
    <property type="match status" value="1"/>
</dbReference>
<keyword evidence="1" id="KW-0540">Nuclease</keyword>
<dbReference type="Gene3D" id="3.60.21.10">
    <property type="match status" value="1"/>
</dbReference>
<evidence type="ECO:0000256" key="3">
    <source>
        <dbReference type="ARBA" id="ARBA00022839"/>
    </source>
</evidence>
<proteinExistence type="predicted"/>
<evidence type="ECO:0000313" key="8">
    <source>
        <dbReference type="Proteomes" id="UP000317265"/>
    </source>
</evidence>
<accession>A0A523BI03</accession>
<reference evidence="5 7" key="2">
    <citation type="journal article" date="2019" name="Nat. Microbiol.">
        <title>Wide diversity of methane and short-chain alkane metabolisms in uncultured archaea.</title>
        <authorList>
            <person name="Borrel G."/>
            <person name="Adam P.S."/>
            <person name="McKay L.J."/>
            <person name="Chen L.X."/>
            <person name="Sierra-Garcia I.N."/>
            <person name="Sieber C.M."/>
            <person name="Letourneur Q."/>
            <person name="Ghozlane A."/>
            <person name="Andersen G.L."/>
            <person name="Li W.J."/>
            <person name="Hallam S.J."/>
            <person name="Muyzer G."/>
            <person name="de Oliveira V.M."/>
            <person name="Inskeep W.P."/>
            <person name="Banfield J.F."/>
            <person name="Gribaldo S."/>
        </authorList>
    </citation>
    <scope>NUCLEOTIDE SEQUENCE [LARGE SCALE GENOMIC DNA]</scope>
    <source>
        <strain evidence="5">Verst-YHS</strain>
    </source>
</reference>